<dbReference type="InterPro" id="IPR007573">
    <property type="entry name" value="QWRF"/>
</dbReference>
<dbReference type="eggNOG" id="ENOG502QYE5">
    <property type="taxonomic scope" value="Eukaryota"/>
</dbReference>
<evidence type="ECO:0000313" key="3">
    <source>
        <dbReference type="EMBL" id="ERM93929.1"/>
    </source>
</evidence>
<dbReference type="PANTHER" id="PTHR31807">
    <property type="entry name" value="AUGMIN FAMILY MEMBER"/>
    <property type="match status" value="1"/>
</dbReference>
<evidence type="ECO:0000313" key="4">
    <source>
        <dbReference type="Proteomes" id="UP000017836"/>
    </source>
</evidence>
<organism evidence="3 4">
    <name type="scientific">Amborella trichopoda</name>
    <dbReference type="NCBI Taxonomy" id="13333"/>
    <lineage>
        <taxon>Eukaryota</taxon>
        <taxon>Viridiplantae</taxon>
        <taxon>Streptophyta</taxon>
        <taxon>Embryophyta</taxon>
        <taxon>Tracheophyta</taxon>
        <taxon>Spermatophyta</taxon>
        <taxon>Magnoliopsida</taxon>
        <taxon>Amborellales</taxon>
        <taxon>Amborellaceae</taxon>
        <taxon>Amborella</taxon>
    </lineage>
</organism>
<dbReference type="EMBL" id="KI397541">
    <property type="protein sequence ID" value="ERM93929.1"/>
    <property type="molecule type" value="Genomic_DNA"/>
</dbReference>
<dbReference type="GO" id="GO:0008017">
    <property type="term" value="F:microtubule binding"/>
    <property type="evidence" value="ECO:0000318"/>
    <property type="project" value="GO_Central"/>
</dbReference>
<feature type="region of interest" description="Disordered" evidence="2">
    <location>
        <begin position="244"/>
        <end position="444"/>
    </location>
</feature>
<feature type="region of interest" description="Disordered" evidence="2">
    <location>
        <begin position="156"/>
        <end position="208"/>
    </location>
</feature>
<dbReference type="HOGENOM" id="CLU_025164_2_0_1"/>
<feature type="compositionally biased region" description="Polar residues" evidence="2">
    <location>
        <begin position="188"/>
        <end position="208"/>
    </location>
</feature>
<feature type="compositionally biased region" description="Polar residues" evidence="2">
    <location>
        <begin position="70"/>
        <end position="81"/>
    </location>
</feature>
<gene>
    <name evidence="3" type="ORF">AMTR_s00137p00083250</name>
</gene>
<comment type="similarity">
    <text evidence="1">Belongs to the QWRF family.</text>
</comment>
<feature type="compositionally biased region" description="Low complexity" evidence="2">
    <location>
        <begin position="40"/>
        <end position="68"/>
    </location>
</feature>
<reference evidence="4" key="1">
    <citation type="journal article" date="2013" name="Science">
        <title>The Amborella genome and the evolution of flowering plants.</title>
        <authorList>
            <consortium name="Amborella Genome Project"/>
        </authorList>
    </citation>
    <scope>NUCLEOTIDE SEQUENCE [LARGE SCALE GENOMIC DNA]</scope>
</reference>
<evidence type="ECO:0000256" key="1">
    <source>
        <dbReference type="ARBA" id="ARBA00010016"/>
    </source>
</evidence>
<dbReference type="OMA" id="IASAKFW"/>
<dbReference type="GO" id="GO:0005737">
    <property type="term" value="C:cytoplasm"/>
    <property type="evidence" value="ECO:0000318"/>
    <property type="project" value="GO_Central"/>
</dbReference>
<feature type="region of interest" description="Disordered" evidence="2">
    <location>
        <begin position="1"/>
        <end position="109"/>
    </location>
</feature>
<dbReference type="PANTHER" id="PTHR31807:SF2">
    <property type="entry name" value="PROTEIN SNOWY COTYLEDON 3"/>
    <property type="match status" value="1"/>
</dbReference>
<feature type="compositionally biased region" description="Basic and acidic residues" evidence="2">
    <location>
        <begin position="264"/>
        <end position="287"/>
    </location>
</feature>
<dbReference type="OrthoDB" id="1924320at2759"/>
<accession>W1NFE2</accession>
<feature type="compositionally biased region" description="Polar residues" evidence="2">
    <location>
        <begin position="344"/>
        <end position="359"/>
    </location>
</feature>
<keyword evidence="4" id="KW-1185">Reference proteome</keyword>
<sequence>MVAAISATVSQETPKPPLGPSEKESNGAQRRPKAKEVTSRYRSTTPSSSSSSLSSSSISSSPRRCPSPNIARSPNPSTDTFSLPKRAISAERRRPSTPSSHTRAINGGSETLVSSSKHLLGRAPEVLWPSTRTLSVSFQGESFSLHINKRERAVNRGGYDGLKPSSTQRIERKATPERKCTPLRGKTSDQSENSKPFDNPHSRVSASALTRSINCTEKPTRAASILLQGRPSIDGLGRAFQRSINEGPASRRISLDSRLQSEAGSDKNEDLNRPESKPWLDLDRTDSDSSSLLCDRASDTESVSSGSNSGVHESIGISKGRSTPRGIAVPARFLQETNNRIRRTNSLGSSFQEPTSPLDHQSKRRDPNSPLAGSRALGYQPPRLVSSRKGILVNSSDSPSSSPRTINRALASPMRGPHHPVSPSKLSGASPSPSRGISPLRSRGATPMHFSLGSSVSSCSSSSSSILNFFADVRKGKKGANQIEDAHLLRLFYNRHLQWRFVNARAEAALSTQTVLAEKLLYNAWLTTSELRDSVTLRRIGLQQMRQKTKLIFILKGHMSYLEDWSLLERDHSNSLSGAIEALKASTLRLPVIDGARADIHEMRDAVGSAVDVMQAMGSSICNLLSRVEDMNSLVSELADVAAQEKALLDECRHLLSFIIAKQVEEWSLRTHLIQLRRDTKTDKT</sequence>
<feature type="compositionally biased region" description="Polar residues" evidence="2">
    <location>
        <begin position="424"/>
        <end position="435"/>
    </location>
</feature>
<dbReference type="Gramene" id="ERM93929">
    <property type="protein sequence ID" value="ERM93929"/>
    <property type="gene ID" value="AMTR_s00137p00083250"/>
</dbReference>
<name>W1NFE2_AMBTC</name>
<dbReference type="AlphaFoldDB" id="W1NFE2"/>
<proteinExistence type="inferred from homology"/>
<dbReference type="Pfam" id="PF04484">
    <property type="entry name" value="QWRF"/>
    <property type="match status" value="1"/>
</dbReference>
<dbReference type="KEGG" id="atr:18421844"/>
<feature type="compositionally biased region" description="Polar residues" evidence="2">
    <location>
        <begin position="300"/>
        <end position="311"/>
    </location>
</feature>
<protein>
    <submittedName>
        <fullName evidence="3">Uncharacterized protein</fullName>
    </submittedName>
</protein>
<dbReference type="GO" id="GO:0051225">
    <property type="term" value="P:spindle assembly"/>
    <property type="evidence" value="ECO:0000318"/>
    <property type="project" value="GO_Central"/>
</dbReference>
<dbReference type="STRING" id="13333.W1NFE2"/>
<evidence type="ECO:0000256" key="2">
    <source>
        <dbReference type="SAM" id="MobiDB-lite"/>
    </source>
</evidence>
<feature type="compositionally biased region" description="Basic and acidic residues" evidence="2">
    <location>
        <begin position="169"/>
        <end position="180"/>
    </location>
</feature>
<dbReference type="Proteomes" id="UP000017836">
    <property type="component" value="Unassembled WGS sequence"/>
</dbReference>
<dbReference type="GO" id="GO:0005880">
    <property type="term" value="C:nuclear microtubule"/>
    <property type="evidence" value="ECO:0000318"/>
    <property type="project" value="GO_Central"/>
</dbReference>